<dbReference type="InterPro" id="IPR001314">
    <property type="entry name" value="Peptidase_S1A"/>
</dbReference>
<reference evidence="5" key="1">
    <citation type="submission" date="2022-03" db="EMBL/GenBank/DDBJ databases">
        <authorList>
            <person name="Tunstrom K."/>
        </authorList>
    </citation>
    <scope>NUCLEOTIDE SEQUENCE</scope>
</reference>
<feature type="compositionally biased region" description="Low complexity" evidence="3">
    <location>
        <begin position="18"/>
        <end position="42"/>
    </location>
</feature>
<name>A0AAU9UWS5_EUPED</name>
<evidence type="ECO:0000313" key="6">
    <source>
        <dbReference type="Proteomes" id="UP001153954"/>
    </source>
</evidence>
<feature type="region of interest" description="Disordered" evidence="3">
    <location>
        <begin position="53"/>
        <end position="72"/>
    </location>
</feature>
<dbReference type="InterPro" id="IPR043504">
    <property type="entry name" value="Peptidase_S1_PA_chymotrypsin"/>
</dbReference>
<evidence type="ECO:0000313" key="5">
    <source>
        <dbReference type="EMBL" id="CAH2102497.1"/>
    </source>
</evidence>
<keyword evidence="6" id="KW-1185">Reference proteome</keyword>
<evidence type="ECO:0000256" key="3">
    <source>
        <dbReference type="SAM" id="MobiDB-lite"/>
    </source>
</evidence>
<proteinExistence type="inferred from homology"/>
<dbReference type="CDD" id="cd00190">
    <property type="entry name" value="Tryp_SPc"/>
    <property type="match status" value="1"/>
</dbReference>
<dbReference type="InterPro" id="IPR051487">
    <property type="entry name" value="Ser/Thr_Proteases_Immune/Dev"/>
</dbReference>
<evidence type="ECO:0000259" key="4">
    <source>
        <dbReference type="PROSITE" id="PS50240"/>
    </source>
</evidence>
<dbReference type="PRINTS" id="PR00722">
    <property type="entry name" value="CHYMOTRYPSIN"/>
</dbReference>
<sequence>MATTTTTPAPTTAPPPTTTTTTTTVPPMTTASTMPPTTAPITITTVPTTTTARVTMSGNGSSPLPPQGNNTSVPTTISTILTTITATTTASFSSVTNQLSSTTATNISVAFGQNLPVLLCDNPDVICIFNPDENATGPLQIDPRLGTTPASAAALQGPQIIGYNGQVSSFDTAVKFPRERRSINYKQLQQENNRNFYNRGEHKIHKRQSCRCVAVGTCVRTSSGAGMIDFRIVTPTTAPCPAGQEYCCGSTTTALIACGTLQTSPSPAIMPAAGQANFGEYPWQVIILTKQNDYIAGGVLIDQLNVLTVTHRMSNYIVSGTAPNVKVRLGEWDAAGTYEPVPFQEYNVSRVFTHPSYNSNTLQYDITVLRLSASVPLTPQIGSATTINRACLPPISTSTYTGQRCWVSGWGKDMFGLQGQYQQILKKVDVLIVDSATCQTQMQNARLGSTFVLDTTSFICAGGEANKDSCTGDGGSGLVCQVNGQWVVVGLVAWGLGCASANVPAAYVNIAALLPWIQQQVATT</sequence>
<dbReference type="PROSITE" id="PS50240">
    <property type="entry name" value="TRYPSIN_DOM"/>
    <property type="match status" value="1"/>
</dbReference>
<feature type="domain" description="Peptidase S1" evidence="4">
    <location>
        <begin position="256"/>
        <end position="522"/>
    </location>
</feature>
<feature type="compositionally biased region" description="Low complexity" evidence="3">
    <location>
        <begin position="1"/>
        <end position="10"/>
    </location>
</feature>
<dbReference type="InterPro" id="IPR041515">
    <property type="entry name" value="PPAF-2-like_Clip"/>
</dbReference>
<comment type="caution">
    <text evidence="5">The sequence shown here is derived from an EMBL/GenBank/DDBJ whole genome shotgun (WGS) entry which is preliminary data.</text>
</comment>
<dbReference type="Pfam" id="PF18322">
    <property type="entry name" value="CLIP_1"/>
    <property type="match status" value="1"/>
</dbReference>
<protein>
    <recommendedName>
        <fullName evidence="4">Peptidase S1 domain-containing protein</fullName>
    </recommendedName>
</protein>
<feature type="region of interest" description="Disordered" evidence="3">
    <location>
        <begin position="1"/>
        <end position="42"/>
    </location>
</feature>
<dbReference type="SUPFAM" id="SSF50494">
    <property type="entry name" value="Trypsin-like serine proteases"/>
    <property type="match status" value="1"/>
</dbReference>
<organism evidence="5 6">
    <name type="scientific">Euphydryas editha</name>
    <name type="common">Edith's checkerspot</name>
    <dbReference type="NCBI Taxonomy" id="104508"/>
    <lineage>
        <taxon>Eukaryota</taxon>
        <taxon>Metazoa</taxon>
        <taxon>Ecdysozoa</taxon>
        <taxon>Arthropoda</taxon>
        <taxon>Hexapoda</taxon>
        <taxon>Insecta</taxon>
        <taxon>Pterygota</taxon>
        <taxon>Neoptera</taxon>
        <taxon>Endopterygota</taxon>
        <taxon>Lepidoptera</taxon>
        <taxon>Glossata</taxon>
        <taxon>Ditrysia</taxon>
        <taxon>Papilionoidea</taxon>
        <taxon>Nymphalidae</taxon>
        <taxon>Nymphalinae</taxon>
        <taxon>Euphydryas</taxon>
    </lineage>
</organism>
<evidence type="ECO:0000256" key="1">
    <source>
        <dbReference type="ARBA" id="ARBA00023157"/>
    </source>
</evidence>
<dbReference type="GO" id="GO:0006508">
    <property type="term" value="P:proteolysis"/>
    <property type="evidence" value="ECO:0007669"/>
    <property type="project" value="InterPro"/>
</dbReference>
<accession>A0AAU9UWS5</accession>
<gene>
    <name evidence="5" type="ORF">EEDITHA_LOCUS17116</name>
</gene>
<dbReference type="AlphaFoldDB" id="A0AAU9UWS5"/>
<dbReference type="InterPro" id="IPR001254">
    <property type="entry name" value="Trypsin_dom"/>
</dbReference>
<dbReference type="EMBL" id="CAKOGL010000025">
    <property type="protein sequence ID" value="CAH2102497.1"/>
    <property type="molecule type" value="Genomic_DNA"/>
</dbReference>
<dbReference type="PANTHER" id="PTHR24256">
    <property type="entry name" value="TRYPTASE-RELATED"/>
    <property type="match status" value="1"/>
</dbReference>
<dbReference type="GO" id="GO:0004252">
    <property type="term" value="F:serine-type endopeptidase activity"/>
    <property type="evidence" value="ECO:0007669"/>
    <property type="project" value="InterPro"/>
</dbReference>
<keyword evidence="1" id="KW-1015">Disulfide bond</keyword>
<dbReference type="SMART" id="SM00020">
    <property type="entry name" value="Tryp_SPc"/>
    <property type="match status" value="1"/>
</dbReference>
<evidence type="ECO:0000256" key="2">
    <source>
        <dbReference type="ARBA" id="ARBA00024195"/>
    </source>
</evidence>
<dbReference type="InterPro" id="IPR009003">
    <property type="entry name" value="Peptidase_S1_PA"/>
</dbReference>
<comment type="similarity">
    <text evidence="2">Belongs to the peptidase S1 family. CLIP subfamily.</text>
</comment>
<dbReference type="FunFam" id="2.40.10.10:FF:000002">
    <property type="entry name" value="Transmembrane protease serine"/>
    <property type="match status" value="1"/>
</dbReference>
<dbReference type="Gene3D" id="2.40.10.10">
    <property type="entry name" value="Trypsin-like serine proteases"/>
    <property type="match status" value="1"/>
</dbReference>
<feature type="compositionally biased region" description="Polar residues" evidence="3">
    <location>
        <begin position="53"/>
        <end position="70"/>
    </location>
</feature>
<dbReference type="Proteomes" id="UP001153954">
    <property type="component" value="Unassembled WGS sequence"/>
</dbReference>
<dbReference type="Pfam" id="PF00089">
    <property type="entry name" value="Trypsin"/>
    <property type="match status" value="1"/>
</dbReference>